<protein>
    <submittedName>
        <fullName evidence="2">GGDEF domain-containing protein, diguanylate cyclase (C-di-GMP synthetase) or its enzymatically inactive variants</fullName>
    </submittedName>
</protein>
<feature type="domain" description="GGDEF" evidence="1">
    <location>
        <begin position="350"/>
        <end position="467"/>
    </location>
</feature>
<dbReference type="Proteomes" id="UP000193355">
    <property type="component" value="Unassembled WGS sequence"/>
</dbReference>
<dbReference type="Pfam" id="PF00990">
    <property type="entry name" value="GGDEF"/>
    <property type="match status" value="1"/>
</dbReference>
<sequence>MDREVAALKEFRMVRLLGDNGTVFQSQSWMTDCRSMEDLLGEAGSSNGVILDGDISKETVLTVIQRLRNAPATCFKPIFCSNSVDESLVYLTDGAIDSTDKARALALEMEKLSEEIDLDSLKDSRDFRLLAYLVSRPKGLNPVLRPFTHDVYGFPMADMIGGGEDSVQWLKNLRDRGALTLGSLVDRIRLCPKCSCTHLNYIDVCPSCGSIDIAPKEFIHCFTCGRVGPEEDFLQESGYRCPFCSTHLRHLGSDYDHPLESFVCNDCGHRFVEADVVVDCFCCRARSRTDELLVDAIRVFRISEKGKTAARTGSIEDVYALLDRLNYVVPAYFDQLLDWMILLNRRYPDEVFSLLGVRFANLDRISDSIGRQRTTQMMDAIAGRLRELIRSTDISTRTGTGLLWLLLPRTDSEGASVLEGRILELADMVDGSIKPDLRSIRITVPEDIEDGLRAKNLMTRLTGELEG</sequence>
<dbReference type="SUPFAM" id="SSF55073">
    <property type="entry name" value="Nucleotide cyclase"/>
    <property type="match status" value="1"/>
</dbReference>
<dbReference type="InterPro" id="IPR029787">
    <property type="entry name" value="Nucleotide_cyclase"/>
</dbReference>
<evidence type="ECO:0000313" key="3">
    <source>
        <dbReference type="Proteomes" id="UP000193355"/>
    </source>
</evidence>
<dbReference type="PROSITE" id="PS50887">
    <property type="entry name" value="GGDEF"/>
    <property type="match status" value="1"/>
</dbReference>
<name>A0A1X7KQG5_9BACT</name>
<dbReference type="Pfam" id="PF18551">
    <property type="entry name" value="TackOD1"/>
    <property type="match status" value="1"/>
</dbReference>
<accession>A0A1X7KQG5</accession>
<organism evidence="2 3">
    <name type="scientific">Dethiosulfovibrio salsuginis</name>
    <dbReference type="NCBI Taxonomy" id="561720"/>
    <lineage>
        <taxon>Bacteria</taxon>
        <taxon>Thermotogati</taxon>
        <taxon>Synergistota</taxon>
        <taxon>Synergistia</taxon>
        <taxon>Synergistales</taxon>
        <taxon>Dethiosulfovibrionaceae</taxon>
        <taxon>Dethiosulfovibrio</taxon>
    </lineage>
</organism>
<dbReference type="InterPro" id="IPR040572">
    <property type="entry name" value="TackOD1"/>
</dbReference>
<dbReference type="AlphaFoldDB" id="A0A1X7KQG5"/>
<proteinExistence type="predicted"/>
<dbReference type="STRING" id="561720.SAMN06275492_13325"/>
<evidence type="ECO:0000259" key="1">
    <source>
        <dbReference type="PROSITE" id="PS50887"/>
    </source>
</evidence>
<dbReference type="OrthoDB" id="8432393at2"/>
<dbReference type="InterPro" id="IPR000160">
    <property type="entry name" value="GGDEF_dom"/>
</dbReference>
<keyword evidence="3" id="KW-1185">Reference proteome</keyword>
<dbReference type="EMBL" id="FXBB01000033">
    <property type="protein sequence ID" value="SMG43416.1"/>
    <property type="molecule type" value="Genomic_DNA"/>
</dbReference>
<dbReference type="RefSeq" id="WP_085545323.1">
    <property type="nucleotide sequence ID" value="NZ_FXBB01000033.1"/>
</dbReference>
<dbReference type="InterPro" id="IPR043128">
    <property type="entry name" value="Rev_trsase/Diguanyl_cyclase"/>
</dbReference>
<evidence type="ECO:0000313" key="2">
    <source>
        <dbReference type="EMBL" id="SMG43416.1"/>
    </source>
</evidence>
<gene>
    <name evidence="2" type="ORF">SAMN06275492_13325</name>
</gene>
<dbReference type="Gene3D" id="3.30.70.270">
    <property type="match status" value="1"/>
</dbReference>
<reference evidence="3" key="1">
    <citation type="submission" date="2017-04" db="EMBL/GenBank/DDBJ databases">
        <authorList>
            <person name="Varghese N."/>
            <person name="Submissions S."/>
        </authorList>
    </citation>
    <scope>NUCLEOTIDE SEQUENCE [LARGE SCALE GENOMIC DNA]</scope>
    <source>
        <strain evidence="3">USBA 82</strain>
    </source>
</reference>